<accession>A0A0J6WPL8</accession>
<dbReference type="STRING" id="37916.MCHLDSM_00176"/>
<dbReference type="GO" id="GO:0050111">
    <property type="term" value="F:mycocerosate synthase activity"/>
    <property type="evidence" value="ECO:0007669"/>
    <property type="project" value="UniProtKB-EC"/>
</dbReference>
<dbReference type="SMR" id="A0A0J6WPL8"/>
<reference evidence="4 5" key="1">
    <citation type="journal article" date="2015" name="Genome Biol. Evol.">
        <title>Characterization of Three Mycobacterium spp. with Potential Use in Bioremediation by Genome Sequencing and Comparative Genomics.</title>
        <authorList>
            <person name="Das S."/>
            <person name="Pettersson B.M."/>
            <person name="Behra P.R."/>
            <person name="Ramesh M."/>
            <person name="Dasgupta S."/>
            <person name="Bhattacharya A."/>
            <person name="Kirsebom L.A."/>
        </authorList>
    </citation>
    <scope>NUCLEOTIDE SEQUENCE [LARGE SCALE GENOMIC DNA]</scope>
    <source>
        <strain evidence="4 5">DSM 43826</strain>
    </source>
</reference>
<name>A0A0J6WPL8_9MYCO</name>
<proteinExistence type="inferred from homology"/>
<dbReference type="PANTHER" id="PTHR43391">
    <property type="entry name" value="RETINOL DEHYDROGENASE-RELATED"/>
    <property type="match status" value="1"/>
</dbReference>
<sequence>MNEMSGTSTLVVGASRGLGRGIAIAFRAAGADVVAVARRAAPLAELAAAHRGIGIEVADAVEEDTASRLIDRYRPQVLVLVAGAAPVMGDLHHLTWETFSANWHSDVRIAFAWLRAALAAPLAPGSRIVLFSSGAALNGSPLSGGYAGAKATQWFIAQYSQQLSDTDGLKISITTVMPRMTPHGEVGRAGIRAYAQAGGRSEDEFTRDLGPLITPQIAGAAMVDLVRSDPATLEPAYLLTGSGCSPLR</sequence>
<dbReference type="InterPro" id="IPR002347">
    <property type="entry name" value="SDR_fam"/>
</dbReference>
<dbReference type="Pfam" id="PF00106">
    <property type="entry name" value="adh_short"/>
    <property type="match status" value="1"/>
</dbReference>
<dbReference type="EMBL" id="JYNL01000001">
    <property type="protein sequence ID" value="KMO84038.1"/>
    <property type="molecule type" value="Genomic_DNA"/>
</dbReference>
<keyword evidence="3" id="KW-0560">Oxidoreductase</keyword>
<dbReference type="SUPFAM" id="SSF51735">
    <property type="entry name" value="NAD(P)-binding Rossmann-fold domains"/>
    <property type="match status" value="1"/>
</dbReference>
<dbReference type="PANTHER" id="PTHR43391:SF14">
    <property type="entry name" value="DEHYDROGENASE_REDUCTASE SDR FAMILY PROTEIN 7-LIKE"/>
    <property type="match status" value="1"/>
</dbReference>
<gene>
    <name evidence="4" type="primary">mas</name>
    <name evidence="4" type="ORF">MCHLDSM_00176</name>
</gene>
<comment type="caution">
    <text evidence="4">The sequence shown here is derived from an EMBL/GenBank/DDBJ whole genome shotgun (WGS) entry which is preliminary data.</text>
</comment>
<evidence type="ECO:0000256" key="2">
    <source>
        <dbReference type="ARBA" id="ARBA00022857"/>
    </source>
</evidence>
<keyword evidence="5" id="KW-1185">Reference proteome</keyword>
<dbReference type="Proteomes" id="UP000036513">
    <property type="component" value="Unassembled WGS sequence"/>
</dbReference>
<dbReference type="GO" id="GO:0016491">
    <property type="term" value="F:oxidoreductase activity"/>
    <property type="evidence" value="ECO:0007669"/>
    <property type="project" value="UniProtKB-KW"/>
</dbReference>
<keyword evidence="4" id="KW-0012">Acyltransferase</keyword>
<dbReference type="RefSeq" id="WP_048468465.1">
    <property type="nucleotide sequence ID" value="NZ_JYNL01000001.1"/>
</dbReference>
<protein>
    <submittedName>
        <fullName evidence="4">Mycocerosic acid synthase</fullName>
        <ecNumber evidence="4">2.3.1.111</ecNumber>
    </submittedName>
</protein>
<evidence type="ECO:0000313" key="5">
    <source>
        <dbReference type="Proteomes" id="UP000036513"/>
    </source>
</evidence>
<evidence type="ECO:0000256" key="1">
    <source>
        <dbReference type="ARBA" id="ARBA00006484"/>
    </source>
</evidence>
<evidence type="ECO:0000256" key="3">
    <source>
        <dbReference type="ARBA" id="ARBA00023002"/>
    </source>
</evidence>
<dbReference type="InterPro" id="IPR036291">
    <property type="entry name" value="NAD(P)-bd_dom_sf"/>
</dbReference>
<dbReference type="Gene3D" id="3.40.50.720">
    <property type="entry name" value="NAD(P)-binding Rossmann-like Domain"/>
    <property type="match status" value="1"/>
</dbReference>
<dbReference type="EC" id="2.3.1.111" evidence="4"/>
<keyword evidence="2" id="KW-0521">NADP</keyword>
<organism evidence="4 5">
    <name type="scientific">Mycolicibacterium chlorophenolicum</name>
    <dbReference type="NCBI Taxonomy" id="37916"/>
    <lineage>
        <taxon>Bacteria</taxon>
        <taxon>Bacillati</taxon>
        <taxon>Actinomycetota</taxon>
        <taxon>Actinomycetes</taxon>
        <taxon>Mycobacteriales</taxon>
        <taxon>Mycobacteriaceae</taxon>
        <taxon>Mycolicibacterium</taxon>
    </lineage>
</organism>
<evidence type="ECO:0000313" key="4">
    <source>
        <dbReference type="EMBL" id="KMO84038.1"/>
    </source>
</evidence>
<dbReference type="PATRIC" id="fig|37916.4.peg.177"/>
<comment type="similarity">
    <text evidence="1">Belongs to the short-chain dehydrogenases/reductases (SDR) family.</text>
</comment>
<keyword evidence="4" id="KW-0808">Transferase</keyword>
<dbReference type="AlphaFoldDB" id="A0A0J6WPL8"/>